<dbReference type="AlphaFoldDB" id="A0A2P5Y5N6"/>
<proteinExistence type="predicted"/>
<dbReference type="Proteomes" id="UP000239757">
    <property type="component" value="Unassembled WGS sequence"/>
</dbReference>
<sequence>MQQVISVPPLLEQEPPAPWALGRARALGTNNTLVLGWTVASSTIGNLRHQWCGSIGILLLGHAGALDAIGNLGRQWCESFEHHRHLDALDVREL</sequence>
<protein>
    <submittedName>
        <fullName evidence="1">Uncharacterized protein</fullName>
    </submittedName>
</protein>
<organism evidence="1 2">
    <name type="scientific">Gossypium barbadense</name>
    <name type="common">Sea Island cotton</name>
    <name type="synonym">Hibiscus barbadensis</name>
    <dbReference type="NCBI Taxonomy" id="3634"/>
    <lineage>
        <taxon>Eukaryota</taxon>
        <taxon>Viridiplantae</taxon>
        <taxon>Streptophyta</taxon>
        <taxon>Embryophyta</taxon>
        <taxon>Tracheophyta</taxon>
        <taxon>Spermatophyta</taxon>
        <taxon>Magnoliopsida</taxon>
        <taxon>eudicotyledons</taxon>
        <taxon>Gunneridae</taxon>
        <taxon>Pentapetalae</taxon>
        <taxon>rosids</taxon>
        <taxon>malvids</taxon>
        <taxon>Malvales</taxon>
        <taxon>Malvaceae</taxon>
        <taxon>Malvoideae</taxon>
        <taxon>Gossypium</taxon>
    </lineage>
</organism>
<reference evidence="1 2" key="1">
    <citation type="submission" date="2015-01" db="EMBL/GenBank/DDBJ databases">
        <title>Genome of allotetraploid Gossypium barbadense reveals genomic plasticity and fiber elongation in cotton evolution.</title>
        <authorList>
            <person name="Chen X."/>
            <person name="Liu X."/>
            <person name="Zhao B."/>
            <person name="Zheng H."/>
            <person name="Hu Y."/>
            <person name="Lu G."/>
            <person name="Yang C."/>
            <person name="Chen J."/>
            <person name="Shan C."/>
            <person name="Zhang L."/>
            <person name="Zhou Y."/>
            <person name="Wang L."/>
            <person name="Guo W."/>
            <person name="Bai Y."/>
            <person name="Ruan J."/>
            <person name="Shangguan X."/>
            <person name="Mao Y."/>
            <person name="Jiang J."/>
            <person name="Zhu Y."/>
            <person name="Lei J."/>
            <person name="Kang H."/>
            <person name="Chen S."/>
            <person name="He X."/>
            <person name="Wang R."/>
            <person name="Wang Y."/>
            <person name="Chen J."/>
            <person name="Wang L."/>
            <person name="Yu S."/>
            <person name="Wang B."/>
            <person name="Wei J."/>
            <person name="Song S."/>
            <person name="Lu X."/>
            <person name="Gao Z."/>
            <person name="Gu W."/>
            <person name="Deng X."/>
            <person name="Ma D."/>
            <person name="Wang S."/>
            <person name="Liang W."/>
            <person name="Fang L."/>
            <person name="Cai C."/>
            <person name="Zhu X."/>
            <person name="Zhou B."/>
            <person name="Zhang Y."/>
            <person name="Chen Z."/>
            <person name="Xu S."/>
            <person name="Zhu R."/>
            <person name="Wang S."/>
            <person name="Zhang T."/>
            <person name="Zhao G."/>
        </authorList>
    </citation>
    <scope>NUCLEOTIDE SEQUENCE [LARGE SCALE GENOMIC DNA]</scope>
    <source>
        <strain evidence="2">cv. Xinhai21</strain>
        <tissue evidence="1">Leaf</tissue>
    </source>
</reference>
<dbReference type="OrthoDB" id="10613081at2759"/>
<gene>
    <name evidence="1" type="ORF">GOBAR_AA09773</name>
</gene>
<name>A0A2P5Y5N6_GOSBA</name>
<evidence type="ECO:0000313" key="1">
    <source>
        <dbReference type="EMBL" id="PPS10877.1"/>
    </source>
</evidence>
<evidence type="ECO:0000313" key="2">
    <source>
        <dbReference type="Proteomes" id="UP000239757"/>
    </source>
</evidence>
<accession>A0A2P5Y5N6</accession>
<dbReference type="EMBL" id="KZ663668">
    <property type="protein sequence ID" value="PPS10877.1"/>
    <property type="molecule type" value="Genomic_DNA"/>
</dbReference>